<protein>
    <recommendedName>
        <fullName evidence="2">Photolyase/cryptochrome alpha/beta domain-containing protein</fullName>
    </recommendedName>
</protein>
<dbReference type="eggNOG" id="KOG0133">
    <property type="taxonomic scope" value="Eukaryota"/>
</dbReference>
<dbReference type="STRING" id="45351.A7T6S3"/>
<dbReference type="InterPro" id="IPR032673">
    <property type="entry name" value="DNA_photolyase_2_CS"/>
</dbReference>
<gene>
    <name evidence="3" type="ORF">NEMVEDRAFT_v1g223118</name>
</gene>
<dbReference type="PROSITE" id="PS01083">
    <property type="entry name" value="DNA_PHOTOLYASES_2_1"/>
    <property type="match status" value="1"/>
</dbReference>
<dbReference type="OMA" id="VYWMWRD"/>
<feature type="region of interest" description="Disordered" evidence="1">
    <location>
        <begin position="1"/>
        <end position="22"/>
    </location>
</feature>
<dbReference type="Pfam" id="PF00875">
    <property type="entry name" value="DNA_photolyase"/>
    <property type="match status" value="1"/>
</dbReference>
<dbReference type="PhylomeDB" id="A7T6S3"/>
<dbReference type="Proteomes" id="UP000001593">
    <property type="component" value="Unassembled WGS sequence"/>
</dbReference>
<dbReference type="GO" id="GO:0003904">
    <property type="term" value="F:deoxyribodipyrimidine photo-lyase activity"/>
    <property type="evidence" value="ECO:0000318"/>
    <property type="project" value="GO_Central"/>
</dbReference>
<keyword evidence="4" id="KW-1185">Reference proteome</keyword>
<dbReference type="Gene3D" id="3.40.50.620">
    <property type="entry name" value="HUPs"/>
    <property type="match status" value="1"/>
</dbReference>
<dbReference type="InterPro" id="IPR052219">
    <property type="entry name" value="Photolyase_Class-2"/>
</dbReference>
<proteinExistence type="predicted"/>
<feature type="domain" description="Photolyase/cryptochrome alpha/beta" evidence="2">
    <location>
        <begin position="1"/>
        <end position="150"/>
    </location>
</feature>
<dbReference type="PANTHER" id="PTHR10211">
    <property type="entry name" value="DEOXYRIBODIPYRIMIDINE PHOTOLYASE"/>
    <property type="match status" value="1"/>
</dbReference>
<dbReference type="PANTHER" id="PTHR10211:SF0">
    <property type="entry name" value="DEOXYRIBODIPYRIMIDINE PHOTO-LYASE"/>
    <property type="match status" value="1"/>
</dbReference>
<dbReference type="SUPFAM" id="SSF48173">
    <property type="entry name" value="Cryptochrome/photolyase FAD-binding domain"/>
    <property type="match status" value="1"/>
</dbReference>
<dbReference type="InParanoid" id="A7T6S3"/>
<dbReference type="InterPro" id="IPR006050">
    <property type="entry name" value="DNA_photolyase_N"/>
</dbReference>
<dbReference type="GO" id="GO:0000719">
    <property type="term" value="P:photoreactive repair"/>
    <property type="evidence" value="ECO:0000318"/>
    <property type="project" value="GO_Central"/>
</dbReference>
<accession>A7T6S3</accession>
<dbReference type="EMBL" id="DS471697">
    <property type="protein sequence ID" value="EDO28332.1"/>
    <property type="molecule type" value="Genomic_DNA"/>
</dbReference>
<evidence type="ECO:0000313" key="3">
    <source>
        <dbReference type="EMBL" id="EDO28332.1"/>
    </source>
</evidence>
<dbReference type="Gene3D" id="1.25.40.80">
    <property type="match status" value="2"/>
</dbReference>
<evidence type="ECO:0000259" key="2">
    <source>
        <dbReference type="PROSITE" id="PS51645"/>
    </source>
</evidence>
<evidence type="ECO:0000256" key="1">
    <source>
        <dbReference type="SAM" id="MobiDB-lite"/>
    </source>
</evidence>
<dbReference type="FunFam" id="1.25.40.80:FF:000019">
    <property type="entry name" value="Predicted protein"/>
    <property type="match status" value="1"/>
</dbReference>
<dbReference type="SUPFAM" id="SSF52425">
    <property type="entry name" value="Cryptochrome/photolyase, N-terminal domain"/>
    <property type="match status" value="1"/>
</dbReference>
<dbReference type="InterPro" id="IPR014729">
    <property type="entry name" value="Rossmann-like_a/b/a_fold"/>
</dbReference>
<reference evidence="3 4" key="1">
    <citation type="journal article" date="2007" name="Science">
        <title>Sea anemone genome reveals ancestral eumetazoan gene repertoire and genomic organization.</title>
        <authorList>
            <person name="Putnam N.H."/>
            <person name="Srivastava M."/>
            <person name="Hellsten U."/>
            <person name="Dirks B."/>
            <person name="Chapman J."/>
            <person name="Salamov A."/>
            <person name="Terry A."/>
            <person name="Shapiro H."/>
            <person name="Lindquist E."/>
            <person name="Kapitonov V.V."/>
            <person name="Jurka J."/>
            <person name="Genikhovich G."/>
            <person name="Grigoriev I.V."/>
            <person name="Lucas S.M."/>
            <person name="Steele R.E."/>
            <person name="Finnerty J.R."/>
            <person name="Technau U."/>
            <person name="Martindale M.Q."/>
            <person name="Rokhsar D.S."/>
        </authorList>
    </citation>
    <scope>NUCLEOTIDE SEQUENCE [LARGE SCALE GENOMIC DNA]</scope>
    <source>
        <strain evidence="4">CH2 X CH6</strain>
    </source>
</reference>
<dbReference type="InterPro" id="IPR036155">
    <property type="entry name" value="Crypto/Photolyase_N_sf"/>
</dbReference>
<dbReference type="HOGENOM" id="CLU_757154_0_0_1"/>
<organism evidence="3 4">
    <name type="scientific">Nematostella vectensis</name>
    <name type="common">Starlet sea anemone</name>
    <dbReference type="NCBI Taxonomy" id="45351"/>
    <lineage>
        <taxon>Eukaryota</taxon>
        <taxon>Metazoa</taxon>
        <taxon>Cnidaria</taxon>
        <taxon>Anthozoa</taxon>
        <taxon>Hexacorallia</taxon>
        <taxon>Actiniaria</taxon>
        <taxon>Edwardsiidae</taxon>
        <taxon>Nematostella</taxon>
    </lineage>
</organism>
<dbReference type="AlphaFoldDB" id="A7T6S3"/>
<dbReference type="InterPro" id="IPR036134">
    <property type="entry name" value="Crypto/Photolyase_FAD-like_sf"/>
</dbReference>
<dbReference type="Gene3D" id="1.10.579.10">
    <property type="entry name" value="DNA Cyclobutane Dipyrimidine Photolyase, subunit A, domain 3"/>
    <property type="match status" value="2"/>
</dbReference>
<dbReference type="PROSITE" id="PS01084">
    <property type="entry name" value="DNA_PHOTOLYASES_2_2"/>
    <property type="match status" value="1"/>
</dbReference>
<dbReference type="PROSITE" id="PS51645">
    <property type="entry name" value="PHR_CRY_ALPHA_BETA"/>
    <property type="match status" value="1"/>
</dbReference>
<name>A7T6S3_NEMVE</name>
<evidence type="ECO:0000313" key="4">
    <source>
        <dbReference type="Proteomes" id="UP000001593"/>
    </source>
</evidence>
<sequence>MASDEPAAKRRKQEVTGPNKSELDQLDDIVKTYKEKRMSVCNSVTDFKFNKKRVRMLSKEGSISENQCGGVVYWMWRDQRELKELEISFHLLLGDPGKVLPEFVKTAGIGGIVVDFCPLRLPTQWVNDVVKAVPKDVPICQVDAHNIVPCWHASPKLEYGARTIRPKIHKVLTEFLTEFPPVIKHSHVSGEKTKITRPTCYTPILVHPPRHMHDTYQILPQRAILRVRDFRSKFRESVESFIEECIIRRELSDNFCYYNNEKYDSIEGTNEWARKTLNDHAKDKREYLYARGKLEKAQTHDDLWNAAQVMAFLFCNIPDGRCMWSVCGIHDQGWAERPVFGKIRYMNYKGCQRKFAVAEFVKRYKP</sequence>